<dbReference type="Pfam" id="PF13499">
    <property type="entry name" value="EF-hand_7"/>
    <property type="match status" value="2"/>
</dbReference>
<dbReference type="InterPro" id="IPR018247">
    <property type="entry name" value="EF_Hand_1_Ca_BS"/>
</dbReference>
<keyword evidence="4 9" id="KW-0547">Nucleotide-binding</keyword>
<evidence type="ECO:0000313" key="14">
    <source>
        <dbReference type="Proteomes" id="UP000023152"/>
    </source>
</evidence>
<dbReference type="SUPFAM" id="SSF47473">
    <property type="entry name" value="EF-hand"/>
    <property type="match status" value="1"/>
</dbReference>
<feature type="compositionally biased region" description="Polar residues" evidence="10">
    <location>
        <begin position="27"/>
        <end position="42"/>
    </location>
</feature>
<feature type="domain" description="EF-hand" evidence="12">
    <location>
        <begin position="491"/>
        <end position="526"/>
    </location>
</feature>
<evidence type="ECO:0000256" key="4">
    <source>
        <dbReference type="ARBA" id="ARBA00022741"/>
    </source>
</evidence>
<feature type="region of interest" description="Disordered" evidence="10">
    <location>
        <begin position="1"/>
        <end position="120"/>
    </location>
</feature>
<feature type="domain" description="EF-hand" evidence="12">
    <location>
        <begin position="527"/>
        <end position="562"/>
    </location>
</feature>
<dbReference type="PROSITE" id="PS00108">
    <property type="entry name" value="PROTEIN_KINASE_ST"/>
    <property type="match status" value="1"/>
</dbReference>
<evidence type="ECO:0000259" key="12">
    <source>
        <dbReference type="PROSITE" id="PS50222"/>
    </source>
</evidence>
<keyword evidence="5" id="KW-0418">Kinase</keyword>
<proteinExistence type="inferred from homology"/>
<dbReference type="OrthoDB" id="4062651at2759"/>
<dbReference type="CDD" id="cd00051">
    <property type="entry name" value="EFh"/>
    <property type="match status" value="1"/>
</dbReference>
<comment type="similarity">
    <text evidence="8">Belongs to the protein kinase superfamily. Ser/Thr protein kinase family. CDPK subfamily.</text>
</comment>
<evidence type="ECO:0000313" key="13">
    <source>
        <dbReference type="EMBL" id="ETO27531.1"/>
    </source>
</evidence>
<dbReference type="GO" id="GO:0005524">
    <property type="term" value="F:ATP binding"/>
    <property type="evidence" value="ECO:0007669"/>
    <property type="project" value="UniProtKB-UniRule"/>
</dbReference>
<dbReference type="InterPro" id="IPR050205">
    <property type="entry name" value="CDPK_Ser/Thr_kinases"/>
</dbReference>
<feature type="region of interest" description="Disordered" evidence="10">
    <location>
        <begin position="697"/>
        <end position="727"/>
    </location>
</feature>
<dbReference type="InterPro" id="IPR008271">
    <property type="entry name" value="Ser/Thr_kinase_AS"/>
</dbReference>
<dbReference type="InterPro" id="IPR000719">
    <property type="entry name" value="Prot_kinase_dom"/>
</dbReference>
<accession>X6NNF8</accession>
<feature type="compositionally biased region" description="Low complexity" evidence="10">
    <location>
        <begin position="107"/>
        <end position="118"/>
    </location>
</feature>
<feature type="binding site" evidence="9">
    <location>
        <position position="199"/>
    </location>
    <ligand>
        <name>ATP</name>
        <dbReference type="ChEBI" id="CHEBI:30616"/>
    </ligand>
</feature>
<dbReference type="Pfam" id="PF00069">
    <property type="entry name" value="Pkinase"/>
    <property type="match status" value="1"/>
</dbReference>
<feature type="domain" description="EF-hand" evidence="12">
    <location>
        <begin position="563"/>
        <end position="598"/>
    </location>
</feature>
<evidence type="ECO:0000256" key="10">
    <source>
        <dbReference type="SAM" id="MobiDB-lite"/>
    </source>
</evidence>
<keyword evidence="3" id="KW-0808">Transferase</keyword>
<keyword evidence="7 9" id="KW-0067">ATP-binding</keyword>
<evidence type="ECO:0000256" key="2">
    <source>
        <dbReference type="ARBA" id="ARBA00022527"/>
    </source>
</evidence>
<evidence type="ECO:0000256" key="5">
    <source>
        <dbReference type="ARBA" id="ARBA00022777"/>
    </source>
</evidence>
<evidence type="ECO:0000259" key="11">
    <source>
        <dbReference type="PROSITE" id="PS50011"/>
    </source>
</evidence>
<dbReference type="OMA" id="HEVYQNN"/>
<feature type="compositionally biased region" description="Low complexity" evidence="10">
    <location>
        <begin position="11"/>
        <end position="20"/>
    </location>
</feature>
<dbReference type="Gene3D" id="1.10.238.10">
    <property type="entry name" value="EF-hand"/>
    <property type="match status" value="1"/>
</dbReference>
<feature type="domain" description="Protein kinase" evidence="11">
    <location>
        <begin position="164"/>
        <end position="451"/>
    </location>
</feature>
<evidence type="ECO:0000256" key="7">
    <source>
        <dbReference type="ARBA" id="ARBA00022840"/>
    </source>
</evidence>
<sequence length="740" mass="84763">DNKVKNKNVSTVTIVTTPTPNRKTDKSANGNQNKSTNKINVSNKNDKNKNNDKDKNTDKNTDKNKSKDTDKNKDKNKNKDTDKDKNNDKDDKKDDDNTEASDAKTKPLNNAPPNGNLLTQPNVPSKLIWVLGDVPHVQKQNTLEILAENDEGRKRKFTELYECDWDDDFLGCGEFGNCYRCRSKTKFIQDKPRMFAVKKIPKARFRREKSMAAMMRNELEILRHLKKKRRSKWVRGYRNIIKLYDVFEDHNHLYLVTNFCGGGTLDQYLSNKPQMSEEEISDIMRQILEGVQFLHSNFIAHLDLKPSNVMFASTEKDAPVQVVDFGVARVIPRLTKRNGLVGTVHFVAPEVIAGDYDAAADVWSCGVILFFMLFGYPPFFDDKKLTDISVNDRIFGKILQGFQPVQKEGLGSWFPANRVVSQNVKNLIERMLTTSVKDRITVKEALDHEWFSTASDKTLDHTIHDALTKFTNQCKFRVLISQILAHKLPTVEYKRLESWFKSFDANNDQKLSLIEFKKAMNSYNLGYSETELESMFAAVDLDNSKEIDFEELLTAFAFQRAVATDERLYETFRELDTDNDGYITKKELHDKILQLEKEEARTNEKARKLLGVEQHADTKTFPHVEVSTLDAAMAKVDVDMDGKINYDEFLNSLHPNFNPPNIPRRKTPSKSDTDSAYLKMPWVSHSNVMEVVRQGPVLEESETESTSSDADVTNYDDKKVNDELDNGTSEEITRGVFSLF</sequence>
<evidence type="ECO:0000256" key="3">
    <source>
        <dbReference type="ARBA" id="ARBA00022679"/>
    </source>
</evidence>
<dbReference type="InterPro" id="IPR011009">
    <property type="entry name" value="Kinase-like_dom_sf"/>
</dbReference>
<dbReference type="GO" id="GO:0004674">
    <property type="term" value="F:protein serine/threonine kinase activity"/>
    <property type="evidence" value="ECO:0007669"/>
    <property type="project" value="UniProtKB-KW"/>
</dbReference>
<dbReference type="PANTHER" id="PTHR24349">
    <property type="entry name" value="SERINE/THREONINE-PROTEIN KINASE"/>
    <property type="match status" value="1"/>
</dbReference>
<keyword evidence="14" id="KW-1185">Reference proteome</keyword>
<dbReference type="PROSITE" id="PS00018">
    <property type="entry name" value="EF_HAND_1"/>
    <property type="match status" value="4"/>
</dbReference>
<dbReference type="PROSITE" id="PS50222">
    <property type="entry name" value="EF_HAND_2"/>
    <property type="match status" value="4"/>
</dbReference>
<evidence type="ECO:0000256" key="1">
    <source>
        <dbReference type="ARBA" id="ARBA00001946"/>
    </source>
</evidence>
<feature type="compositionally biased region" description="Basic and acidic residues" evidence="10">
    <location>
        <begin position="44"/>
        <end position="105"/>
    </location>
</feature>
<dbReference type="Proteomes" id="UP000023152">
    <property type="component" value="Unassembled WGS sequence"/>
</dbReference>
<dbReference type="GO" id="GO:0005509">
    <property type="term" value="F:calcium ion binding"/>
    <property type="evidence" value="ECO:0007669"/>
    <property type="project" value="InterPro"/>
</dbReference>
<evidence type="ECO:0000256" key="6">
    <source>
        <dbReference type="ARBA" id="ARBA00022837"/>
    </source>
</evidence>
<protein>
    <recommendedName>
        <fullName evidence="15">Calmodulin</fullName>
    </recommendedName>
</protein>
<gene>
    <name evidence="13" type="ORF">RFI_09602</name>
</gene>
<keyword evidence="2" id="KW-0723">Serine/threonine-protein kinase</keyword>
<dbReference type="Gene3D" id="3.30.200.20">
    <property type="entry name" value="Phosphorylase Kinase, domain 1"/>
    <property type="match status" value="1"/>
</dbReference>
<dbReference type="EMBL" id="ASPP01007206">
    <property type="protein sequence ID" value="ETO27531.1"/>
    <property type="molecule type" value="Genomic_DNA"/>
</dbReference>
<dbReference type="InterPro" id="IPR017441">
    <property type="entry name" value="Protein_kinase_ATP_BS"/>
</dbReference>
<dbReference type="InterPro" id="IPR011992">
    <property type="entry name" value="EF-hand-dom_pair"/>
</dbReference>
<dbReference type="InterPro" id="IPR002048">
    <property type="entry name" value="EF_hand_dom"/>
</dbReference>
<evidence type="ECO:0000256" key="9">
    <source>
        <dbReference type="PROSITE-ProRule" id="PRU10141"/>
    </source>
</evidence>
<comment type="cofactor">
    <cofactor evidence="1">
        <name>Mg(2+)</name>
        <dbReference type="ChEBI" id="CHEBI:18420"/>
    </cofactor>
</comment>
<dbReference type="PROSITE" id="PS00107">
    <property type="entry name" value="PROTEIN_KINASE_ATP"/>
    <property type="match status" value="1"/>
</dbReference>
<evidence type="ECO:0008006" key="15">
    <source>
        <dbReference type="Google" id="ProtNLM"/>
    </source>
</evidence>
<dbReference type="Gene3D" id="1.10.510.10">
    <property type="entry name" value="Transferase(Phosphotransferase) domain 1"/>
    <property type="match status" value="1"/>
</dbReference>
<feature type="non-terminal residue" evidence="13">
    <location>
        <position position="1"/>
    </location>
</feature>
<reference evidence="13 14" key="1">
    <citation type="journal article" date="2013" name="Curr. Biol.">
        <title>The Genome of the Foraminiferan Reticulomyxa filosa.</title>
        <authorList>
            <person name="Glockner G."/>
            <person name="Hulsmann N."/>
            <person name="Schleicher M."/>
            <person name="Noegel A.A."/>
            <person name="Eichinger L."/>
            <person name="Gallinger C."/>
            <person name="Pawlowski J."/>
            <person name="Sierra R."/>
            <person name="Euteneuer U."/>
            <person name="Pillet L."/>
            <person name="Moustafa A."/>
            <person name="Platzer M."/>
            <person name="Groth M."/>
            <person name="Szafranski K."/>
            <person name="Schliwa M."/>
        </authorList>
    </citation>
    <scope>NUCLEOTIDE SEQUENCE [LARGE SCALE GENOMIC DNA]</scope>
</reference>
<feature type="domain" description="EF-hand" evidence="12">
    <location>
        <begin position="624"/>
        <end position="659"/>
    </location>
</feature>
<keyword evidence="6" id="KW-0106">Calcium</keyword>
<dbReference type="SMART" id="SM00054">
    <property type="entry name" value="EFh"/>
    <property type="match status" value="4"/>
</dbReference>
<dbReference type="PROSITE" id="PS50011">
    <property type="entry name" value="PROTEIN_KINASE_DOM"/>
    <property type="match status" value="1"/>
</dbReference>
<name>X6NNF8_RETFI</name>
<evidence type="ECO:0000256" key="8">
    <source>
        <dbReference type="ARBA" id="ARBA00024334"/>
    </source>
</evidence>
<dbReference type="SMART" id="SM00220">
    <property type="entry name" value="S_TKc"/>
    <property type="match status" value="1"/>
</dbReference>
<organism evidence="13 14">
    <name type="scientific">Reticulomyxa filosa</name>
    <dbReference type="NCBI Taxonomy" id="46433"/>
    <lineage>
        <taxon>Eukaryota</taxon>
        <taxon>Sar</taxon>
        <taxon>Rhizaria</taxon>
        <taxon>Retaria</taxon>
        <taxon>Foraminifera</taxon>
        <taxon>Monothalamids</taxon>
        <taxon>Reticulomyxidae</taxon>
        <taxon>Reticulomyxa</taxon>
    </lineage>
</organism>
<dbReference type="SUPFAM" id="SSF56112">
    <property type="entry name" value="Protein kinase-like (PK-like)"/>
    <property type="match status" value="1"/>
</dbReference>
<comment type="caution">
    <text evidence="13">The sequence shown here is derived from an EMBL/GenBank/DDBJ whole genome shotgun (WGS) entry which is preliminary data.</text>
</comment>
<dbReference type="AlphaFoldDB" id="X6NNF8"/>